<sequence length="516" mass="57539">MEESTNAPHELPQFSTGLDFMQLDADNFWPVAASGALTGSTDHSFSPFLAAAGLPAGTASGVSPDASSPSMTWRPDEFMLSQDYQAYREELRSLIFNTAQSAAPTREGSPAADEVNLTDELHLGDLQSRRESAKILSVGKRVLYLRNYVDQVAPWLDMFDGDRVFGMQISSLAQTSPPLLYAILALSARQMECKEKRRNSFDSLELYQEAIKLLAPLLTDRDVKLIPICVILCCLEMMSASAQDWRRHLEGCAALFSTFGVHGFSGGMLQAVFWCYTRMDVCGALISDGTQSTLLHPSKWLPAGTETHEARAIFRASQNPDMHANYAVWLCAKACELIADRTRYVELGEQNGCTGEAFSNRWVVLWDELQSWLSSRPKEFHPVKTVDTKPFPHILYVHWAAISSNQLHHTACILMLSSMPKPLKLTMNLGTTGSTLWHAKRICGITLANPHQGCINNAIQPLWLAGRLLSHRSEHDIVVKLIWNIEATTGWGSCWRIPDLESAWGYKVKKYGMLRQ</sequence>
<dbReference type="GO" id="GO:0003700">
    <property type="term" value="F:DNA-binding transcription factor activity"/>
    <property type="evidence" value="ECO:0007669"/>
    <property type="project" value="TreeGrafter"/>
</dbReference>
<dbReference type="InterPro" id="IPR021858">
    <property type="entry name" value="Fun_TF"/>
</dbReference>
<dbReference type="AlphaFoldDB" id="A0A9Q0APT3"/>
<keyword evidence="4" id="KW-1185">Reference proteome</keyword>
<dbReference type="Pfam" id="PF11951">
    <property type="entry name" value="Fungal_trans_2"/>
    <property type="match status" value="1"/>
</dbReference>
<evidence type="ECO:0000313" key="4">
    <source>
        <dbReference type="Proteomes" id="UP000829685"/>
    </source>
</evidence>
<dbReference type="OrthoDB" id="415590at2759"/>
<dbReference type="GO" id="GO:0005634">
    <property type="term" value="C:nucleus"/>
    <property type="evidence" value="ECO:0007669"/>
    <property type="project" value="UniProtKB-SubCell"/>
</dbReference>
<keyword evidence="2" id="KW-0539">Nucleus</keyword>
<evidence type="ECO:0000313" key="3">
    <source>
        <dbReference type="EMBL" id="KAI1871712.1"/>
    </source>
</evidence>
<proteinExistence type="predicted"/>
<dbReference type="EMBL" id="JAFIMR010000012">
    <property type="protein sequence ID" value="KAI1871712.1"/>
    <property type="molecule type" value="Genomic_DNA"/>
</dbReference>
<dbReference type="Proteomes" id="UP000829685">
    <property type="component" value="Unassembled WGS sequence"/>
</dbReference>
<dbReference type="PANTHER" id="PTHR37534:SF24">
    <property type="entry name" value="MISCELLANEOUS ZN(II)2CYS6 TRANSCRIPTION FACTOR (EUROFUNG)-RELATED"/>
    <property type="match status" value="1"/>
</dbReference>
<name>A0A9Q0APT3_9PEZI</name>
<gene>
    <name evidence="3" type="ORF">JX265_005698</name>
</gene>
<comment type="subcellular location">
    <subcellularLocation>
        <location evidence="1">Nucleus</location>
    </subcellularLocation>
</comment>
<evidence type="ECO:0008006" key="5">
    <source>
        <dbReference type="Google" id="ProtNLM"/>
    </source>
</evidence>
<evidence type="ECO:0000256" key="1">
    <source>
        <dbReference type="ARBA" id="ARBA00004123"/>
    </source>
</evidence>
<dbReference type="PANTHER" id="PTHR37534">
    <property type="entry name" value="TRANSCRIPTIONAL ACTIVATOR PROTEIN UGA3"/>
    <property type="match status" value="1"/>
</dbReference>
<reference evidence="3" key="1">
    <citation type="submission" date="2021-03" db="EMBL/GenBank/DDBJ databases">
        <title>Revisited historic fungal species revealed as producer of novel bioactive compounds through whole genome sequencing and comparative genomics.</title>
        <authorList>
            <person name="Vignolle G.A."/>
            <person name="Hochenegger N."/>
            <person name="Mach R.L."/>
            <person name="Mach-Aigner A.R."/>
            <person name="Javad Rahimi M."/>
            <person name="Salim K.A."/>
            <person name="Chan C.M."/>
            <person name="Lim L.B.L."/>
            <person name="Cai F."/>
            <person name="Druzhinina I.S."/>
            <person name="U'Ren J.M."/>
            <person name="Derntl C."/>
        </authorList>
    </citation>
    <scope>NUCLEOTIDE SEQUENCE</scope>
    <source>
        <strain evidence="3">TUCIM 5799</strain>
    </source>
</reference>
<organism evidence="3 4">
    <name type="scientific">Neoarthrinium moseri</name>
    <dbReference type="NCBI Taxonomy" id="1658444"/>
    <lineage>
        <taxon>Eukaryota</taxon>
        <taxon>Fungi</taxon>
        <taxon>Dikarya</taxon>
        <taxon>Ascomycota</taxon>
        <taxon>Pezizomycotina</taxon>
        <taxon>Sordariomycetes</taxon>
        <taxon>Xylariomycetidae</taxon>
        <taxon>Amphisphaeriales</taxon>
        <taxon>Apiosporaceae</taxon>
        <taxon>Neoarthrinium</taxon>
    </lineage>
</organism>
<dbReference type="GO" id="GO:0045944">
    <property type="term" value="P:positive regulation of transcription by RNA polymerase II"/>
    <property type="evidence" value="ECO:0007669"/>
    <property type="project" value="TreeGrafter"/>
</dbReference>
<protein>
    <recommendedName>
        <fullName evidence="5">C6 transcription factor</fullName>
    </recommendedName>
</protein>
<evidence type="ECO:0000256" key="2">
    <source>
        <dbReference type="ARBA" id="ARBA00023242"/>
    </source>
</evidence>
<accession>A0A9Q0APT3</accession>
<comment type="caution">
    <text evidence="3">The sequence shown here is derived from an EMBL/GenBank/DDBJ whole genome shotgun (WGS) entry which is preliminary data.</text>
</comment>
<dbReference type="GO" id="GO:0000976">
    <property type="term" value="F:transcription cis-regulatory region binding"/>
    <property type="evidence" value="ECO:0007669"/>
    <property type="project" value="TreeGrafter"/>
</dbReference>